<organism evidence="3 4">
    <name type="scientific">Mucuna pruriens</name>
    <name type="common">Velvet bean</name>
    <name type="synonym">Dolichos pruriens</name>
    <dbReference type="NCBI Taxonomy" id="157652"/>
    <lineage>
        <taxon>Eukaryota</taxon>
        <taxon>Viridiplantae</taxon>
        <taxon>Streptophyta</taxon>
        <taxon>Embryophyta</taxon>
        <taxon>Tracheophyta</taxon>
        <taxon>Spermatophyta</taxon>
        <taxon>Magnoliopsida</taxon>
        <taxon>eudicotyledons</taxon>
        <taxon>Gunneridae</taxon>
        <taxon>Pentapetalae</taxon>
        <taxon>rosids</taxon>
        <taxon>fabids</taxon>
        <taxon>Fabales</taxon>
        <taxon>Fabaceae</taxon>
        <taxon>Papilionoideae</taxon>
        <taxon>50 kb inversion clade</taxon>
        <taxon>NPAAA clade</taxon>
        <taxon>indigoferoid/millettioid clade</taxon>
        <taxon>Phaseoleae</taxon>
        <taxon>Mucuna</taxon>
    </lineage>
</organism>
<feature type="domain" description="Retrovirus-related Pol polyprotein from transposon TNT 1-94-like beta-barrel" evidence="2">
    <location>
        <begin position="13"/>
        <end position="72"/>
    </location>
</feature>
<accession>A0A371E7J5</accession>
<sequence length="230" mass="26443">MLKRGGSLIQVATITEQVERTVKLGNNYVLKVDGKGIVELLINEIMHLVNNVFYVLELKNNLFNMGQFFEKGLSIEMNGLKTLLEHDMVKGLPTFKSPTQLYKHCLKVKHITNLVNHSSNENKRYILTFIDYLSRKLKNKLVCLYLNFCTLEEAWTRMNPFVSCFRIFGCNGFVHIRDKKKSKLDDKSINDWGEAKTNKTLDANELNPMEESCQADQEKIQTSLNDASTT</sequence>
<dbReference type="Proteomes" id="UP000257109">
    <property type="component" value="Unassembled WGS sequence"/>
</dbReference>
<feature type="non-terminal residue" evidence="3">
    <location>
        <position position="230"/>
    </location>
</feature>
<proteinExistence type="predicted"/>
<dbReference type="Pfam" id="PF22936">
    <property type="entry name" value="Pol_BBD"/>
    <property type="match status" value="1"/>
</dbReference>
<name>A0A371E7J5_MUCPR</name>
<dbReference type="AlphaFoldDB" id="A0A371E7J5"/>
<dbReference type="InterPro" id="IPR054722">
    <property type="entry name" value="PolX-like_BBD"/>
</dbReference>
<reference evidence="3" key="1">
    <citation type="submission" date="2018-05" db="EMBL/GenBank/DDBJ databases">
        <title>Draft genome of Mucuna pruriens seed.</title>
        <authorList>
            <person name="Nnadi N.E."/>
            <person name="Vos R."/>
            <person name="Hasami M.H."/>
            <person name="Devisetty U.K."/>
            <person name="Aguiy J.C."/>
        </authorList>
    </citation>
    <scope>NUCLEOTIDE SEQUENCE [LARGE SCALE GENOMIC DNA]</scope>
    <source>
        <strain evidence="3">JCA_2017</strain>
    </source>
</reference>
<dbReference type="EMBL" id="QJKJ01015749">
    <property type="protein sequence ID" value="RDX62016.1"/>
    <property type="molecule type" value="Genomic_DNA"/>
</dbReference>
<protein>
    <recommendedName>
        <fullName evidence="2">Retrovirus-related Pol polyprotein from transposon TNT 1-94-like beta-barrel domain-containing protein</fullName>
    </recommendedName>
</protein>
<evidence type="ECO:0000313" key="3">
    <source>
        <dbReference type="EMBL" id="RDX62016.1"/>
    </source>
</evidence>
<evidence type="ECO:0000256" key="1">
    <source>
        <dbReference type="SAM" id="MobiDB-lite"/>
    </source>
</evidence>
<feature type="compositionally biased region" description="Polar residues" evidence="1">
    <location>
        <begin position="220"/>
        <end position="230"/>
    </location>
</feature>
<evidence type="ECO:0000259" key="2">
    <source>
        <dbReference type="Pfam" id="PF22936"/>
    </source>
</evidence>
<feature type="region of interest" description="Disordered" evidence="1">
    <location>
        <begin position="200"/>
        <end position="230"/>
    </location>
</feature>
<keyword evidence="4" id="KW-1185">Reference proteome</keyword>
<gene>
    <name evidence="3" type="ORF">CR513_59695</name>
</gene>
<evidence type="ECO:0000313" key="4">
    <source>
        <dbReference type="Proteomes" id="UP000257109"/>
    </source>
</evidence>
<comment type="caution">
    <text evidence="3">The sequence shown here is derived from an EMBL/GenBank/DDBJ whole genome shotgun (WGS) entry which is preliminary data.</text>
</comment>
<feature type="non-terminal residue" evidence="3">
    <location>
        <position position="1"/>
    </location>
</feature>